<comment type="similarity">
    <text evidence="1">Belongs to the AB hydrolase superfamily.</text>
</comment>
<organism evidence="3 4">
    <name type="scientific">Hymenobacter nivis</name>
    <dbReference type="NCBI Taxonomy" id="1850093"/>
    <lineage>
        <taxon>Bacteria</taxon>
        <taxon>Pseudomonadati</taxon>
        <taxon>Bacteroidota</taxon>
        <taxon>Cytophagia</taxon>
        <taxon>Cytophagales</taxon>
        <taxon>Hymenobacteraceae</taxon>
        <taxon>Hymenobacter</taxon>
    </lineage>
</organism>
<dbReference type="EMBL" id="CP029145">
    <property type="protein sequence ID" value="AWM34513.1"/>
    <property type="molecule type" value="Genomic_DNA"/>
</dbReference>
<accession>A0A2Z3GL18</accession>
<name>A0A2Z3GL18_9BACT</name>
<reference evidence="4" key="1">
    <citation type="submission" date="2018-04" db="EMBL/GenBank/DDBJ databases">
        <title>Complete genome of Antarctic heterotrophic bacterium Hymenobacter nivis.</title>
        <authorList>
            <person name="Terashima M."/>
        </authorList>
    </citation>
    <scope>NUCLEOTIDE SEQUENCE [LARGE SCALE GENOMIC DNA]</scope>
    <source>
        <strain evidence="4">NBRC 111535</strain>
    </source>
</reference>
<dbReference type="KEGG" id="hnv:DDQ68_18020"/>
<keyword evidence="4" id="KW-1185">Reference proteome</keyword>
<dbReference type="SUPFAM" id="SSF53474">
    <property type="entry name" value="alpha/beta-Hydrolases"/>
    <property type="match status" value="1"/>
</dbReference>
<dbReference type="InterPro" id="IPR000073">
    <property type="entry name" value="AB_hydrolase_1"/>
</dbReference>
<dbReference type="GO" id="GO:0016787">
    <property type="term" value="F:hydrolase activity"/>
    <property type="evidence" value="ECO:0007669"/>
    <property type="project" value="UniProtKB-KW"/>
</dbReference>
<evidence type="ECO:0000259" key="2">
    <source>
        <dbReference type="Pfam" id="PF12697"/>
    </source>
</evidence>
<dbReference type="PRINTS" id="PR00111">
    <property type="entry name" value="ABHYDROLASE"/>
</dbReference>
<dbReference type="Pfam" id="PF12697">
    <property type="entry name" value="Abhydrolase_6"/>
    <property type="match status" value="1"/>
</dbReference>
<proteinExistence type="inferred from homology"/>
<dbReference type="AlphaFoldDB" id="A0A2Z3GL18"/>
<feature type="domain" description="AB hydrolase-1" evidence="2">
    <location>
        <begin position="2"/>
        <end position="232"/>
    </location>
</feature>
<dbReference type="Proteomes" id="UP000245999">
    <property type="component" value="Chromosome"/>
</dbReference>
<evidence type="ECO:0000313" key="4">
    <source>
        <dbReference type="Proteomes" id="UP000245999"/>
    </source>
</evidence>
<gene>
    <name evidence="3" type="ORF">DDQ68_18020</name>
</gene>
<dbReference type="PANTHER" id="PTHR43039">
    <property type="entry name" value="ESTERASE-RELATED"/>
    <property type="match status" value="1"/>
</dbReference>
<dbReference type="OrthoDB" id="9780932at2"/>
<evidence type="ECO:0000256" key="1">
    <source>
        <dbReference type="ARBA" id="ARBA00008645"/>
    </source>
</evidence>
<evidence type="ECO:0000313" key="3">
    <source>
        <dbReference type="EMBL" id="AWM34513.1"/>
    </source>
</evidence>
<sequence>MVFSHGLGCSRSTWRLLAPAFEKHYQVVHFDLVGSGQSGPTAYDYARHGSLNGHADDLLDVLREPHLHDVVFVGHSAGSMIGVLATIKEPARFARLVLLAPSPRFINDNDYYGGFERADIDGLLATMENNYHDWAGALAATVLPDQHTLVAELTNSFLFTNPALARHFARVTFLCDHRRDLPLLAIPALILQGARDVVAPLAVGRYLHELLPDSQLRIIDTSGHFPQLTAPAKSLRPSMPSYP</sequence>
<dbReference type="Gene3D" id="3.40.50.1820">
    <property type="entry name" value="alpha/beta hydrolase"/>
    <property type="match status" value="1"/>
</dbReference>
<dbReference type="InterPro" id="IPR029058">
    <property type="entry name" value="AB_hydrolase_fold"/>
</dbReference>
<keyword evidence="3" id="KW-0378">Hydrolase</keyword>
<protein>
    <submittedName>
        <fullName evidence="3">Alpha/beta hydrolase</fullName>
    </submittedName>
</protein>